<evidence type="ECO:0000313" key="2">
    <source>
        <dbReference type="EMBL" id="KAB6078645.1"/>
    </source>
</evidence>
<dbReference type="EMBL" id="WDES01000110">
    <property type="protein sequence ID" value="KAB6078645.1"/>
    <property type="molecule type" value="Genomic_DNA"/>
</dbReference>
<dbReference type="Proteomes" id="UP000283369">
    <property type="component" value="Unassembled WGS sequence"/>
</dbReference>
<reference evidence="3 6" key="2">
    <citation type="submission" date="2018-08" db="EMBL/GenBank/DDBJ databases">
        <title>A genome reference for cultivated species of the human gut microbiota.</title>
        <authorList>
            <person name="Zou Y."/>
            <person name="Xue W."/>
            <person name="Luo G."/>
        </authorList>
    </citation>
    <scope>NUCLEOTIDE SEQUENCE [LARGE SCALE GENOMIC DNA]</scope>
    <source>
        <strain evidence="3 6">AF14-7</strain>
    </source>
</reference>
<name>A0A1H4DEE1_9BACE</name>
<dbReference type="SUPFAM" id="SSF82185">
    <property type="entry name" value="Histone H3 K4-specific methyltransferase SET7/9 N-terminal domain"/>
    <property type="match status" value="2"/>
</dbReference>
<evidence type="ECO:0000256" key="1">
    <source>
        <dbReference type="SAM" id="SignalP"/>
    </source>
</evidence>
<gene>
    <name evidence="3" type="ORF">DWW25_00425</name>
    <name evidence="2" type="ORF">GA574_29240</name>
    <name evidence="4" type="ORF">SAMN04487924_11150</name>
</gene>
<keyword evidence="1" id="KW-0732">Signal</keyword>
<dbReference type="EMBL" id="QRYV01000001">
    <property type="protein sequence ID" value="RGV19226.1"/>
    <property type="molecule type" value="Genomic_DNA"/>
</dbReference>
<dbReference type="Proteomes" id="UP000183040">
    <property type="component" value="Unassembled WGS sequence"/>
</dbReference>
<feature type="chain" id="PRO_5044558611" evidence="1">
    <location>
        <begin position="20"/>
        <end position="246"/>
    </location>
</feature>
<sequence length="246" mass="28691">MNRILALYIFLLLCGTVSAQQIVEWSDLQTITDNSRRTVYYKKGRKQPLRGKYRIIRGLDEECVKFSDGMINGDYRRYRDGVLRESGIYAKGKRNSTFTEYYQDGVTPRKETPMQQGKIDGTVKTYFRNGKIEAEKEYKQSVESGRERRFDSKTGEQIFESHYIDGKKDGEEWEIFEDASTLRSRIIRHYRNGKLDGSYRVESTRDGKPYITIEGQYTDGEKSGQWIEHNYDNNTQTCTWHGEGGA</sequence>
<accession>A0A1H4DEE1</accession>
<evidence type="ECO:0000313" key="4">
    <source>
        <dbReference type="EMBL" id="SEA70866.1"/>
    </source>
</evidence>
<organism evidence="4 5">
    <name type="scientific">Bacteroides xylanisolvens</name>
    <dbReference type="NCBI Taxonomy" id="371601"/>
    <lineage>
        <taxon>Bacteria</taxon>
        <taxon>Pseudomonadati</taxon>
        <taxon>Bacteroidota</taxon>
        <taxon>Bacteroidia</taxon>
        <taxon>Bacteroidales</taxon>
        <taxon>Bacteroidaceae</taxon>
        <taxon>Bacteroides</taxon>
    </lineage>
</organism>
<dbReference type="Gene3D" id="3.90.930.1">
    <property type="match status" value="1"/>
</dbReference>
<dbReference type="RefSeq" id="WP_008144979.1">
    <property type="nucleotide sequence ID" value="NZ_FNRP01000011.1"/>
</dbReference>
<dbReference type="Proteomes" id="UP000435059">
    <property type="component" value="Unassembled WGS sequence"/>
</dbReference>
<evidence type="ECO:0000313" key="6">
    <source>
        <dbReference type="Proteomes" id="UP000283369"/>
    </source>
</evidence>
<dbReference type="GeneID" id="93407087"/>
<evidence type="ECO:0000313" key="3">
    <source>
        <dbReference type="EMBL" id="RGV19226.1"/>
    </source>
</evidence>
<reference evidence="2 7" key="3">
    <citation type="journal article" date="2019" name="Nat. Med.">
        <title>A library of human gut bacterial isolates paired with longitudinal multiomics data enables mechanistic microbiome research.</title>
        <authorList>
            <person name="Poyet M."/>
            <person name="Groussin M."/>
            <person name="Gibbons S.M."/>
            <person name="Avila-Pacheco J."/>
            <person name="Jiang X."/>
            <person name="Kearney S.M."/>
            <person name="Perrotta A.R."/>
            <person name="Berdy B."/>
            <person name="Zhao S."/>
            <person name="Lieberman T.D."/>
            <person name="Swanson P.K."/>
            <person name="Smith M."/>
            <person name="Roesemann S."/>
            <person name="Alexander J.E."/>
            <person name="Rich S.A."/>
            <person name="Livny J."/>
            <person name="Vlamakis H."/>
            <person name="Clish C."/>
            <person name="Bullock K."/>
            <person name="Deik A."/>
            <person name="Scott J."/>
            <person name="Pierce K.A."/>
            <person name="Xavier R.J."/>
            <person name="Alm E.J."/>
        </authorList>
    </citation>
    <scope>NUCLEOTIDE SEQUENCE [LARGE SCALE GENOMIC DNA]</scope>
    <source>
        <strain evidence="2 7">BIOML-A74</strain>
    </source>
</reference>
<evidence type="ECO:0000313" key="7">
    <source>
        <dbReference type="Proteomes" id="UP000435059"/>
    </source>
</evidence>
<dbReference type="AlphaFoldDB" id="A0A1H4DEE1"/>
<reference evidence="4 5" key="1">
    <citation type="submission" date="2016-10" db="EMBL/GenBank/DDBJ databases">
        <authorList>
            <person name="de Groot N.N."/>
        </authorList>
    </citation>
    <scope>NUCLEOTIDE SEQUENCE [LARGE SCALE GENOMIC DNA]</scope>
    <source>
        <strain evidence="4 5">NLAE-zl-G339</strain>
    </source>
</reference>
<keyword evidence="7" id="KW-1185">Reference proteome</keyword>
<dbReference type="EMBL" id="FNRP01000011">
    <property type="protein sequence ID" value="SEA70866.1"/>
    <property type="molecule type" value="Genomic_DNA"/>
</dbReference>
<feature type="signal peptide" evidence="1">
    <location>
        <begin position="1"/>
        <end position="19"/>
    </location>
</feature>
<proteinExistence type="predicted"/>
<protein>
    <submittedName>
        <fullName evidence="4">Antitoxin component YwqK of the YwqJK toxin-antitoxin module</fullName>
    </submittedName>
</protein>
<evidence type="ECO:0000313" key="5">
    <source>
        <dbReference type="Proteomes" id="UP000183040"/>
    </source>
</evidence>